<accession>A0A8G0ZR27</accession>
<dbReference type="PANTHER" id="PTHR36513:SF1">
    <property type="entry name" value="TRANSMEMBRANE PROTEIN"/>
    <property type="match status" value="1"/>
</dbReference>
<dbReference type="KEGG" id="nsm:JO391_19715"/>
<dbReference type="PROSITE" id="PS51257">
    <property type="entry name" value="PROKAR_LIPOPROTEIN"/>
    <property type="match status" value="1"/>
</dbReference>
<dbReference type="EMBL" id="CP069370">
    <property type="protein sequence ID" value="QYZ69886.1"/>
    <property type="molecule type" value="Genomic_DNA"/>
</dbReference>
<reference evidence="2" key="1">
    <citation type="submission" date="2021-02" db="EMBL/GenBank/DDBJ databases">
        <title>Rhodobacter shimadae sp. nov., an aerobic anoxygenic phototrophic bacterium isolated from a hot spring.</title>
        <authorList>
            <person name="Muramatsu S."/>
            <person name="Haruta S."/>
            <person name="Hirose S."/>
            <person name="Hanada S."/>
        </authorList>
    </citation>
    <scope>NUCLEOTIDE SEQUENCE</scope>
    <source>
        <strain evidence="2">N10</strain>
    </source>
</reference>
<keyword evidence="2" id="KW-0378">Hydrolase</keyword>
<keyword evidence="1" id="KW-0732">Signal</keyword>
<dbReference type="RefSeq" id="WP_220662102.1">
    <property type="nucleotide sequence ID" value="NZ_CP069370.1"/>
</dbReference>
<sequence>MLRRLAIFALVSIVVACAPRGTITLYPAAAAIGLVEPIFVATSRGREAGTQMFNNQRDMTMSFARFDISIPPDRKTGSVTFPRGKEPNPKRDMLTVDEMLFTNSDTFRTAFNRHLATTADRRAIVFVHGFNTNFAEGVYRIAQMKHDMTLPGTIVHFSWPSLGNAFGYVHDRDSVVFSRDDLEALIDTLGKSNARSIVLMAHSMGTYLAMETLRSMALRGDSPGFRKLEAVILISPDIDVDVFKTQIRVLDPVPEPFVIFGSPRDKALKLSSLLVAEPARLGNLKDVSVLDGLPVTYIDVQAFKDGSSHFPLATSPDLIQVMNGFADADSWLNADEGRTANPLYGLLKAAGKASEIVLAPANLVSEAITSAGTERTFEVPADAATLAPPTTSPSQ</sequence>
<dbReference type="PANTHER" id="PTHR36513">
    <property type="entry name" value="ABC TRANSMEMBRANE TYPE-1 DOMAIN-CONTAINING PROTEIN"/>
    <property type="match status" value="1"/>
</dbReference>
<gene>
    <name evidence="2" type="ORF">JO391_19715</name>
</gene>
<dbReference type="GO" id="GO:0016787">
    <property type="term" value="F:hydrolase activity"/>
    <property type="evidence" value="ECO:0007669"/>
    <property type="project" value="UniProtKB-KW"/>
</dbReference>
<evidence type="ECO:0000313" key="3">
    <source>
        <dbReference type="Proteomes" id="UP000826300"/>
    </source>
</evidence>
<dbReference type="Pfam" id="PF05990">
    <property type="entry name" value="DUF900"/>
    <property type="match status" value="1"/>
</dbReference>
<evidence type="ECO:0000313" key="2">
    <source>
        <dbReference type="EMBL" id="QYZ69886.1"/>
    </source>
</evidence>
<protein>
    <submittedName>
        <fullName evidence="2">Alpha/beta fold hydrolase</fullName>
    </submittedName>
</protein>
<dbReference type="InterPro" id="IPR010297">
    <property type="entry name" value="DUF900_hydrolase"/>
</dbReference>
<dbReference type="Gene3D" id="3.40.50.1820">
    <property type="entry name" value="alpha/beta hydrolase"/>
    <property type="match status" value="1"/>
</dbReference>
<feature type="chain" id="PRO_5034269450" evidence="1">
    <location>
        <begin position="19"/>
        <end position="395"/>
    </location>
</feature>
<name>A0A8G0ZR27_9RHOB</name>
<feature type="signal peptide" evidence="1">
    <location>
        <begin position="1"/>
        <end position="18"/>
    </location>
</feature>
<proteinExistence type="predicted"/>
<dbReference type="InterPro" id="IPR029058">
    <property type="entry name" value="AB_hydrolase_fold"/>
</dbReference>
<evidence type="ECO:0000256" key="1">
    <source>
        <dbReference type="SAM" id="SignalP"/>
    </source>
</evidence>
<dbReference type="SUPFAM" id="SSF53474">
    <property type="entry name" value="alpha/beta-Hydrolases"/>
    <property type="match status" value="1"/>
</dbReference>
<dbReference type="AlphaFoldDB" id="A0A8G0ZR27"/>
<organism evidence="2 3">
    <name type="scientific">Neotabrizicola shimadae</name>
    <dbReference type="NCBI Taxonomy" id="2807096"/>
    <lineage>
        <taxon>Bacteria</taxon>
        <taxon>Pseudomonadati</taxon>
        <taxon>Pseudomonadota</taxon>
        <taxon>Alphaproteobacteria</taxon>
        <taxon>Rhodobacterales</taxon>
        <taxon>Paracoccaceae</taxon>
        <taxon>Neotabrizicola</taxon>
    </lineage>
</organism>
<dbReference type="Proteomes" id="UP000826300">
    <property type="component" value="Chromosome"/>
</dbReference>
<keyword evidence="3" id="KW-1185">Reference proteome</keyword>